<dbReference type="Pfam" id="PF00253">
    <property type="entry name" value="Ribosomal_S14"/>
    <property type="match status" value="1"/>
</dbReference>
<dbReference type="Gene3D" id="1.10.287.1480">
    <property type="match status" value="1"/>
</dbReference>
<evidence type="ECO:0000313" key="5">
    <source>
        <dbReference type="EMBL" id="QOU10576.1"/>
    </source>
</evidence>
<evidence type="ECO:0000256" key="2">
    <source>
        <dbReference type="ARBA" id="ARBA00022980"/>
    </source>
</evidence>
<dbReference type="GO" id="GO:0003735">
    <property type="term" value="F:structural constituent of ribosome"/>
    <property type="evidence" value="ECO:0007669"/>
    <property type="project" value="InterPro"/>
</dbReference>
<protein>
    <recommendedName>
        <fullName evidence="4">Small ribosomal subunit protein uS14c</fullName>
    </recommendedName>
</protein>
<dbReference type="InterPro" id="IPR001209">
    <property type="entry name" value="Ribosomal_uS14"/>
</dbReference>
<evidence type="ECO:0000256" key="1">
    <source>
        <dbReference type="ARBA" id="ARBA00009083"/>
    </source>
</evidence>
<gene>
    <name evidence="5" type="primary">rps14</name>
    <name evidence="5" type="ORF">PedoPt_p001</name>
</gene>
<geneLocation type="plastid" evidence="5"/>
<keyword evidence="5" id="KW-0934">Plastid</keyword>
<organism evidence="5">
    <name type="scientific">Pedospumella sp. Jangsampo120217C5</name>
    <dbReference type="NCBI Taxonomy" id="2782409"/>
    <lineage>
        <taxon>Eukaryota</taxon>
        <taxon>Sar</taxon>
        <taxon>Stramenopiles</taxon>
        <taxon>Ochrophyta</taxon>
        <taxon>Chrysophyceae</taxon>
        <taxon>Chromulinales</taxon>
        <taxon>Chromulinaceae</taxon>
        <taxon>Pedospumella</taxon>
    </lineage>
</organism>
<dbReference type="GO" id="GO:0015935">
    <property type="term" value="C:small ribosomal subunit"/>
    <property type="evidence" value="ECO:0007669"/>
    <property type="project" value="TreeGrafter"/>
</dbReference>
<keyword evidence="3" id="KW-0687">Ribonucleoprotein</keyword>
<accession>A0A7S6PUY0</accession>
<dbReference type="SUPFAM" id="SSF57716">
    <property type="entry name" value="Glucocorticoid receptor-like (DNA-binding domain)"/>
    <property type="match status" value="1"/>
</dbReference>
<dbReference type="GO" id="GO:0006412">
    <property type="term" value="P:translation"/>
    <property type="evidence" value="ECO:0007669"/>
    <property type="project" value="InterPro"/>
</dbReference>
<dbReference type="NCBIfam" id="NF006477">
    <property type="entry name" value="PRK08881.1"/>
    <property type="match status" value="1"/>
</dbReference>
<keyword evidence="2 5" id="KW-0689">Ribosomal protein</keyword>
<sequence>MVKKSILVRENKRQNTVKKYSLERKNILLNLKKAKSLEEKFNLNEELQKLPRNSSNTRLKNRCWKTGKSRGFFRFFGLCRNAFREFAHNCYLPGVTKASW</sequence>
<dbReference type="PROSITE" id="PS00527">
    <property type="entry name" value="RIBOSOMAL_S14"/>
    <property type="match status" value="1"/>
</dbReference>
<dbReference type="PANTHER" id="PTHR19836:SF19">
    <property type="entry name" value="SMALL RIBOSOMAL SUBUNIT PROTEIN US14M"/>
    <property type="match status" value="1"/>
</dbReference>
<evidence type="ECO:0000256" key="3">
    <source>
        <dbReference type="ARBA" id="ARBA00023274"/>
    </source>
</evidence>
<dbReference type="PANTHER" id="PTHR19836">
    <property type="entry name" value="30S RIBOSOMAL PROTEIN S14"/>
    <property type="match status" value="1"/>
</dbReference>
<proteinExistence type="inferred from homology"/>
<dbReference type="HAMAP" id="MF_00537">
    <property type="entry name" value="Ribosomal_uS14_1"/>
    <property type="match status" value="1"/>
</dbReference>
<dbReference type="FunFam" id="1.10.287.1480:FF:000001">
    <property type="entry name" value="30S ribosomal protein S14"/>
    <property type="match status" value="1"/>
</dbReference>
<dbReference type="GO" id="GO:0005737">
    <property type="term" value="C:cytoplasm"/>
    <property type="evidence" value="ECO:0007669"/>
    <property type="project" value="UniProtKB-ARBA"/>
</dbReference>
<name>A0A7S6PUY0_9STRA</name>
<comment type="similarity">
    <text evidence="1">Belongs to the universal ribosomal protein uS14 family.</text>
</comment>
<reference evidence="5" key="1">
    <citation type="journal article" date="2020" name="Front. Plant Sci.">
        <title>Comparative Plastid Genomics of Non-Photosynthetic Chrysophytes: Genome Reduction and Compaction.</title>
        <authorList>
            <person name="Kim J.I."/>
            <person name="Jeong M."/>
            <person name="Archibald J.M."/>
            <person name="Shin W."/>
        </authorList>
    </citation>
    <scope>NUCLEOTIDE SEQUENCE</scope>
    <source>
        <strain evidence="5">Jangsampo120217C5</strain>
    </source>
</reference>
<dbReference type="AlphaFoldDB" id="A0A7S6PUY0"/>
<dbReference type="InterPro" id="IPR018271">
    <property type="entry name" value="Ribosomal_uS14_CS"/>
</dbReference>
<dbReference type="InterPro" id="IPR023036">
    <property type="entry name" value="Ribosomal_uS14_bac/plastid"/>
</dbReference>
<evidence type="ECO:0000256" key="4">
    <source>
        <dbReference type="ARBA" id="ARBA00035247"/>
    </source>
</evidence>
<dbReference type="EMBL" id="MN935477">
    <property type="protein sequence ID" value="QOU10576.1"/>
    <property type="molecule type" value="Genomic_DNA"/>
</dbReference>